<name>V6LEW4_9EUKA</name>
<gene>
    <name evidence="2" type="ORF">SS50377_17577</name>
</gene>
<dbReference type="VEuPathDB" id="GiardiaDB:SS50377_28124"/>
<proteinExistence type="predicted"/>
<protein>
    <submittedName>
        <fullName evidence="2">Uncharacterized protein</fullName>
    </submittedName>
</protein>
<sequence length="135" mass="15806">MNQSLPPLELSNPLHSFAMSYTPKENSLIIKQQTQSDLLKLQPLDRFLDRSSEFSNQEFNVAMSRYRYKKTPNVAKRAQSQLFITKSLPINTKLHDEEIQNKTKLCQMEFNPQQKENHNPLKKNYTARGQSKLDH</sequence>
<evidence type="ECO:0000256" key="1">
    <source>
        <dbReference type="SAM" id="MobiDB-lite"/>
    </source>
</evidence>
<accession>V6LEW4</accession>
<dbReference type="AlphaFoldDB" id="V6LEW4"/>
<feature type="region of interest" description="Disordered" evidence="1">
    <location>
        <begin position="110"/>
        <end position="135"/>
    </location>
</feature>
<evidence type="ECO:0000313" key="2">
    <source>
        <dbReference type="EMBL" id="EST42808.1"/>
    </source>
</evidence>
<organism evidence="2">
    <name type="scientific">Spironucleus salmonicida</name>
    <dbReference type="NCBI Taxonomy" id="348837"/>
    <lineage>
        <taxon>Eukaryota</taxon>
        <taxon>Metamonada</taxon>
        <taxon>Diplomonadida</taxon>
        <taxon>Hexamitidae</taxon>
        <taxon>Hexamitinae</taxon>
        <taxon>Spironucleus</taxon>
    </lineage>
</organism>
<reference evidence="2" key="1">
    <citation type="journal article" date="2014" name="PLoS Genet.">
        <title>The Genome of Spironucleus salmonicida Highlights a Fish Pathogen Adapted to Fluctuating Environments.</title>
        <authorList>
            <person name="Xu F."/>
            <person name="Jerlstrom-Hultqvist J."/>
            <person name="Einarsson E."/>
            <person name="Astvaldsson A."/>
            <person name="Svard S.G."/>
            <person name="Andersson J.O."/>
        </authorList>
    </citation>
    <scope>NUCLEOTIDE SEQUENCE</scope>
</reference>
<dbReference type="EMBL" id="KI546154">
    <property type="protein sequence ID" value="EST42808.1"/>
    <property type="molecule type" value="Genomic_DNA"/>
</dbReference>